<organism evidence="1 2">
    <name type="scientific">Neobacillus kokaensis</name>
    <dbReference type="NCBI Taxonomy" id="2759023"/>
    <lineage>
        <taxon>Bacteria</taxon>
        <taxon>Bacillati</taxon>
        <taxon>Bacillota</taxon>
        <taxon>Bacilli</taxon>
        <taxon>Bacillales</taxon>
        <taxon>Bacillaceae</taxon>
        <taxon>Neobacillus</taxon>
    </lineage>
</organism>
<dbReference type="InterPro" id="IPR012347">
    <property type="entry name" value="Ferritin-like"/>
</dbReference>
<protein>
    <recommendedName>
        <fullName evidence="3">DUF3231 domain-containing protein</fullName>
    </recommendedName>
</protein>
<reference evidence="1 2" key="1">
    <citation type="journal article" date="2022" name="Int. J. Syst. Evol. Microbiol.">
        <title>Neobacillus kokaensis sp. nov., isolated from soil.</title>
        <authorList>
            <person name="Yuki K."/>
            <person name="Matsubara H."/>
            <person name="Yamaguchi S."/>
        </authorList>
    </citation>
    <scope>NUCLEOTIDE SEQUENCE [LARGE SCALE GENOMIC DNA]</scope>
    <source>
        <strain evidence="1 2">LOB 377</strain>
    </source>
</reference>
<keyword evidence="2" id="KW-1185">Reference proteome</keyword>
<evidence type="ECO:0008006" key="3">
    <source>
        <dbReference type="Google" id="ProtNLM"/>
    </source>
</evidence>
<accession>A0ABQ3N8B7</accession>
<proteinExistence type="predicted"/>
<dbReference type="InterPro" id="IPR021617">
    <property type="entry name" value="DUF3231"/>
</dbReference>
<name>A0ABQ3N8B7_9BACI</name>
<dbReference type="Pfam" id="PF11553">
    <property type="entry name" value="DUF3231"/>
    <property type="match status" value="1"/>
</dbReference>
<dbReference type="EMBL" id="BNDS01000023">
    <property type="protein sequence ID" value="GHI00460.1"/>
    <property type="molecule type" value="Genomic_DNA"/>
</dbReference>
<dbReference type="RefSeq" id="WP_191275901.1">
    <property type="nucleotide sequence ID" value="NZ_BNDS01000023.1"/>
</dbReference>
<sequence>MGILSGNPKEEPLHYGEVFDLWASLLAGNGMIAGYQTMMNHAGDEDLKKLLLEAIETGQHEKKQVEELLKENGIGLPPASPEPPEACLEDIPVGARIPDPAIAATLSADIAAGLVLCSQVIGKSIREDVAMMYGQFHIQKAALGAKVLRLNKEKGWLIPPPLHPNKHGDC</sequence>
<comment type="caution">
    <text evidence="1">The sequence shown here is derived from an EMBL/GenBank/DDBJ whole genome shotgun (WGS) entry which is preliminary data.</text>
</comment>
<gene>
    <name evidence="1" type="primary">yvdQ</name>
    <name evidence="1" type="ORF">AM1BK_40020</name>
</gene>
<evidence type="ECO:0000313" key="2">
    <source>
        <dbReference type="Proteomes" id="UP000637074"/>
    </source>
</evidence>
<dbReference type="Proteomes" id="UP000637074">
    <property type="component" value="Unassembled WGS sequence"/>
</dbReference>
<evidence type="ECO:0000313" key="1">
    <source>
        <dbReference type="EMBL" id="GHI00460.1"/>
    </source>
</evidence>
<dbReference type="Gene3D" id="1.20.1260.10">
    <property type="match status" value="1"/>
</dbReference>